<keyword evidence="1" id="KW-1185">Reference proteome</keyword>
<organism evidence="1 2">
    <name type="scientific">Haemonchus contortus</name>
    <name type="common">Barber pole worm</name>
    <dbReference type="NCBI Taxonomy" id="6289"/>
    <lineage>
        <taxon>Eukaryota</taxon>
        <taxon>Metazoa</taxon>
        <taxon>Ecdysozoa</taxon>
        <taxon>Nematoda</taxon>
        <taxon>Chromadorea</taxon>
        <taxon>Rhabditida</taxon>
        <taxon>Rhabditina</taxon>
        <taxon>Rhabditomorpha</taxon>
        <taxon>Strongyloidea</taxon>
        <taxon>Trichostrongylidae</taxon>
        <taxon>Haemonchus</taxon>
    </lineage>
</organism>
<protein>
    <submittedName>
        <fullName evidence="2">PFL domain-containing protein</fullName>
    </submittedName>
</protein>
<dbReference type="WBParaSite" id="HCON_00177610-00001">
    <property type="protein sequence ID" value="HCON_00177610-00001"/>
    <property type="gene ID" value="HCON_00177610"/>
</dbReference>
<accession>A0A7I4Z550</accession>
<dbReference type="Proteomes" id="UP000025227">
    <property type="component" value="Unplaced"/>
</dbReference>
<dbReference type="OrthoDB" id="5824787at2759"/>
<evidence type="ECO:0000313" key="2">
    <source>
        <dbReference type="WBParaSite" id="HCON_00177610-00001"/>
    </source>
</evidence>
<evidence type="ECO:0000313" key="1">
    <source>
        <dbReference type="Proteomes" id="UP000025227"/>
    </source>
</evidence>
<proteinExistence type="predicted"/>
<sequence length="75" mass="8887">MNTEELGKTDIEARCLSMHERARFSVRSLSRPRTVTKAPVSIYEERKAFYMGMERFYRDYIFFKAIVDDFGAMYG</sequence>
<dbReference type="AlphaFoldDB" id="A0A7I4Z550"/>
<name>A0A7I4Z550_HAECO</name>
<reference evidence="2" key="1">
    <citation type="submission" date="2020-12" db="UniProtKB">
        <authorList>
            <consortium name="WormBaseParasite"/>
        </authorList>
    </citation>
    <scope>IDENTIFICATION</scope>
    <source>
        <strain evidence="2">MHco3</strain>
    </source>
</reference>